<dbReference type="EMBL" id="JAUSWA010000007">
    <property type="protein sequence ID" value="MDQ0493416.1"/>
    <property type="molecule type" value="Genomic_DNA"/>
</dbReference>
<proteinExistence type="predicted"/>
<evidence type="ECO:0000313" key="1">
    <source>
        <dbReference type="EMBL" id="MDQ0493416.1"/>
    </source>
</evidence>
<dbReference type="Proteomes" id="UP001242811">
    <property type="component" value="Unassembled WGS sequence"/>
</dbReference>
<dbReference type="PIRSF" id="PIRSF021377">
    <property type="entry name" value="YtfJ"/>
    <property type="match status" value="1"/>
</dbReference>
<keyword evidence="2" id="KW-1185">Reference proteome</keyword>
<comment type="caution">
    <text evidence="1">The sequence shown here is derived from an EMBL/GenBank/DDBJ whole genome shotgun (WGS) entry which is preliminary data.</text>
</comment>
<dbReference type="PANTHER" id="PTHR39162">
    <property type="entry name" value="GLL3345 PROTEIN"/>
    <property type="match status" value="1"/>
</dbReference>
<dbReference type="PANTHER" id="PTHR39162:SF1">
    <property type="entry name" value="SPORULATION PROTEIN YTFJ"/>
    <property type="match status" value="1"/>
</dbReference>
<dbReference type="InterPro" id="IPR014229">
    <property type="entry name" value="Spore_YtfJ"/>
</dbReference>
<dbReference type="Pfam" id="PF09579">
    <property type="entry name" value="Spore_YtfJ"/>
    <property type="match status" value="1"/>
</dbReference>
<name>A0ABU0KVE9_9BACL</name>
<reference evidence="1 2" key="1">
    <citation type="submission" date="2023-07" db="EMBL/GenBank/DDBJ databases">
        <title>Genomic Encyclopedia of Type Strains, Phase IV (KMG-IV): sequencing the most valuable type-strain genomes for metagenomic binning, comparative biology and taxonomic classification.</title>
        <authorList>
            <person name="Goeker M."/>
        </authorList>
    </citation>
    <scope>NUCLEOTIDE SEQUENCE [LARGE SCALE GENOMIC DNA]</scope>
    <source>
        <strain evidence="1 2">DSM 14914</strain>
    </source>
</reference>
<dbReference type="NCBIfam" id="TIGR02874">
    <property type="entry name" value="spore_ytfJ"/>
    <property type="match status" value="1"/>
</dbReference>
<sequence>MSEHPLQSFMETVKDHLKDMVNVNTTIGEPVVVSDGTIIIPVCKVSYGFAAGGRDLDKRNQESTRGMPSFGGGMGGGASVTPLAIIIIGKMGVQTVYLDNSPTVYDKILDMAPHLLDKLHKLIKEYHTEEGDNSQ</sequence>
<protein>
    <submittedName>
        <fullName evidence="1">Sporulation protein YtfJ</fullName>
    </submittedName>
</protein>
<evidence type="ECO:0000313" key="2">
    <source>
        <dbReference type="Proteomes" id="UP001242811"/>
    </source>
</evidence>
<dbReference type="RefSeq" id="WP_152381544.1">
    <property type="nucleotide sequence ID" value="NZ_CP045298.1"/>
</dbReference>
<gene>
    <name evidence="1" type="ORF">QOZ95_001574</name>
</gene>
<organism evidence="1 2">
    <name type="scientific">Paenibacillus brasilensis</name>
    <dbReference type="NCBI Taxonomy" id="128574"/>
    <lineage>
        <taxon>Bacteria</taxon>
        <taxon>Bacillati</taxon>
        <taxon>Bacillota</taxon>
        <taxon>Bacilli</taxon>
        <taxon>Bacillales</taxon>
        <taxon>Paenibacillaceae</taxon>
        <taxon>Paenibacillus</taxon>
    </lineage>
</organism>
<accession>A0ABU0KVE9</accession>